<dbReference type="InterPro" id="IPR000595">
    <property type="entry name" value="cNMP-bd_dom"/>
</dbReference>
<dbReference type="Pfam" id="PF00027">
    <property type="entry name" value="cNMP_binding"/>
    <property type="match status" value="1"/>
</dbReference>
<proteinExistence type="predicted"/>
<dbReference type="AlphaFoldDB" id="A0A2N3V100"/>
<gene>
    <name evidence="2" type="ORF">BD749_0242</name>
</gene>
<dbReference type="OrthoDB" id="667553at2"/>
<sequence>MYSQLITFLKSRTDISDAALQEVCACFEPIKARRNETLLPYGAVCQHYYFVNKGCIRLFTINRAGTETTRFFAFEGGFGTALPSFIEQKPAEDYMQTIEKSELLRISRESFFHLVEKIPQFAFIYRQILELGFITAQKRIYGFQGFDALEKVKWVIAHQPDFLLRVSNKMAASYLGLSPSTLSRVKARL</sequence>
<reference evidence="2 3" key="1">
    <citation type="submission" date="2017-12" db="EMBL/GenBank/DDBJ databases">
        <title>Genomic Encyclopedia of Type Strains, Phase III (KMG-III): the genomes of soil and plant-associated and newly described type strains.</title>
        <authorList>
            <person name="Whitman W."/>
        </authorList>
    </citation>
    <scope>NUCLEOTIDE SEQUENCE [LARGE SCALE GENOMIC DNA]</scope>
    <source>
        <strain evidence="2 3">LP43</strain>
    </source>
</reference>
<dbReference type="EMBL" id="PJMU01000001">
    <property type="protein sequence ID" value="PKV75304.1"/>
    <property type="molecule type" value="Genomic_DNA"/>
</dbReference>
<evidence type="ECO:0000313" key="3">
    <source>
        <dbReference type="Proteomes" id="UP000233782"/>
    </source>
</evidence>
<evidence type="ECO:0000259" key="1">
    <source>
        <dbReference type="PROSITE" id="PS50042"/>
    </source>
</evidence>
<protein>
    <submittedName>
        <fullName evidence="2">CRP-like cAMP-binding protein</fullName>
    </submittedName>
</protein>
<dbReference type="SUPFAM" id="SSF51206">
    <property type="entry name" value="cAMP-binding domain-like"/>
    <property type="match status" value="1"/>
</dbReference>
<dbReference type="PROSITE" id="PS50042">
    <property type="entry name" value="CNMP_BINDING_3"/>
    <property type="match status" value="1"/>
</dbReference>
<dbReference type="InterPro" id="IPR014710">
    <property type="entry name" value="RmlC-like_jellyroll"/>
</dbReference>
<organism evidence="2 3">
    <name type="scientific">Pontibacter ramchanderi</name>
    <dbReference type="NCBI Taxonomy" id="1179743"/>
    <lineage>
        <taxon>Bacteria</taxon>
        <taxon>Pseudomonadati</taxon>
        <taxon>Bacteroidota</taxon>
        <taxon>Cytophagia</taxon>
        <taxon>Cytophagales</taxon>
        <taxon>Hymenobacteraceae</taxon>
        <taxon>Pontibacter</taxon>
    </lineage>
</organism>
<dbReference type="Proteomes" id="UP000233782">
    <property type="component" value="Unassembled WGS sequence"/>
</dbReference>
<comment type="caution">
    <text evidence="2">The sequence shown here is derived from an EMBL/GenBank/DDBJ whole genome shotgun (WGS) entry which is preliminary data.</text>
</comment>
<dbReference type="InterPro" id="IPR018490">
    <property type="entry name" value="cNMP-bd_dom_sf"/>
</dbReference>
<feature type="domain" description="Cyclic nucleotide-binding" evidence="1">
    <location>
        <begin position="11"/>
        <end position="115"/>
    </location>
</feature>
<accession>A0A2N3V100</accession>
<dbReference type="CDD" id="cd00038">
    <property type="entry name" value="CAP_ED"/>
    <property type="match status" value="1"/>
</dbReference>
<name>A0A2N3V100_9BACT</name>
<dbReference type="Gene3D" id="2.60.120.10">
    <property type="entry name" value="Jelly Rolls"/>
    <property type="match status" value="1"/>
</dbReference>
<evidence type="ECO:0000313" key="2">
    <source>
        <dbReference type="EMBL" id="PKV75304.1"/>
    </source>
</evidence>
<keyword evidence="3" id="KW-1185">Reference proteome</keyword>